<evidence type="ECO:0000256" key="2">
    <source>
        <dbReference type="ARBA" id="ARBA00022475"/>
    </source>
</evidence>
<gene>
    <name evidence="8" type="ORF">J0A69_11205</name>
</gene>
<proteinExistence type="inferred from homology"/>
<dbReference type="EMBL" id="JAFKCU010000002">
    <property type="protein sequence ID" value="MBN7816002.1"/>
    <property type="molecule type" value="Genomic_DNA"/>
</dbReference>
<evidence type="ECO:0000313" key="8">
    <source>
        <dbReference type="EMBL" id="MBN7816002.1"/>
    </source>
</evidence>
<feature type="transmembrane region" description="Helical" evidence="7">
    <location>
        <begin position="187"/>
        <end position="205"/>
    </location>
</feature>
<name>A0ABS3CG44_9BACT</name>
<keyword evidence="4 7" id="KW-0812">Transmembrane</keyword>
<keyword evidence="9" id="KW-1185">Reference proteome</keyword>
<evidence type="ECO:0000256" key="4">
    <source>
        <dbReference type="ARBA" id="ARBA00022692"/>
    </source>
</evidence>
<sequence>MGSWKAFFLAFNQLILGGEFLSSFFNIFYIIAFLAVTVILVIQGVKRKIPLFSWLIVLAFSRLFFIIGTKINSYGSTEWSYFFQNLVLPDAEGKVLLGGVLLGLISFLIGIKLFKIPISSIDSFAYAFPVGLALQRFGCLLLGCCYGTPTTLPWGVKYGFDSPPHAHYFNLELIEGLSSPTPSLHPFQFYEVLNGIAVILVLLYLKKKIKTPGNLFLASLSTWAFIRFFTEFFRDPSAHAMGGTVFFGLKSMQWILIFISIICTIIILKRERETKDLAKSKAPYFPSFLTAFIFLGITVVMTWSLRFWMSFAEMLAMNLMLFPSIALFSVHYFKENTVPQFRWGVLASMILPIFLMSQTWNTLPQDSTQVKRYDFITGGYSSGDYFSTSVYKGASSSNTGCSNNYQYSAFESSYSVGGLGLGRSKITDNGILTYGLNFSYGSLTEQKLDNDPITTNTKTLFSVNPFVKKDWKWVGLGGGLHMGSLGWNAFTEKEVDTANPSTLIVNSPVYIQTYMRIGPERILFLDGGISNSLPSPFPGMRFEGAIGSGFGLPFGNKLRVGVSDLGTFIQGQTIIERRLLVNMTFQFSKDPGFNSYGYGDSKNSQFLVNFGYRFNYKK</sequence>
<protein>
    <submittedName>
        <fullName evidence="8">Prolipoprotein diacylglyceryl transferase</fullName>
    </submittedName>
</protein>
<evidence type="ECO:0000256" key="5">
    <source>
        <dbReference type="ARBA" id="ARBA00022989"/>
    </source>
</evidence>
<dbReference type="InterPro" id="IPR001640">
    <property type="entry name" value="Lgt"/>
</dbReference>
<keyword evidence="3 8" id="KW-0808">Transferase</keyword>
<dbReference type="PANTHER" id="PTHR30589:SF0">
    <property type="entry name" value="PHOSPHATIDYLGLYCEROL--PROLIPOPROTEIN DIACYLGLYCERYL TRANSFERASE"/>
    <property type="match status" value="1"/>
</dbReference>
<evidence type="ECO:0000256" key="6">
    <source>
        <dbReference type="ARBA" id="ARBA00023136"/>
    </source>
</evidence>
<keyword evidence="6 7" id="KW-0472">Membrane</keyword>
<feature type="transmembrane region" description="Helical" evidence="7">
    <location>
        <begin position="54"/>
        <end position="75"/>
    </location>
</feature>
<feature type="transmembrane region" description="Helical" evidence="7">
    <location>
        <begin position="95"/>
        <end position="114"/>
    </location>
</feature>
<feature type="transmembrane region" description="Helical" evidence="7">
    <location>
        <begin position="345"/>
        <end position="363"/>
    </location>
</feature>
<evidence type="ECO:0000313" key="9">
    <source>
        <dbReference type="Proteomes" id="UP000664480"/>
    </source>
</evidence>
<feature type="transmembrane region" description="Helical" evidence="7">
    <location>
        <begin position="126"/>
        <end position="149"/>
    </location>
</feature>
<reference evidence="8 9" key="1">
    <citation type="submission" date="2021-03" db="EMBL/GenBank/DDBJ databases">
        <title>novel species isolated from a fishpond in China.</title>
        <authorList>
            <person name="Lu H."/>
            <person name="Cai Z."/>
        </authorList>
    </citation>
    <scope>NUCLEOTIDE SEQUENCE [LARGE SCALE GENOMIC DNA]</scope>
    <source>
        <strain evidence="8 9">YJ13C</strain>
    </source>
</reference>
<comment type="similarity">
    <text evidence="1">Belongs to the Lgt family.</text>
</comment>
<keyword evidence="2" id="KW-1003">Cell membrane</keyword>
<keyword evidence="5 7" id="KW-1133">Transmembrane helix</keyword>
<accession>A0ABS3CG44</accession>
<feature type="transmembrane region" description="Helical" evidence="7">
    <location>
        <begin position="214"/>
        <end position="233"/>
    </location>
</feature>
<dbReference type="Proteomes" id="UP000664480">
    <property type="component" value="Unassembled WGS sequence"/>
</dbReference>
<feature type="transmembrane region" description="Helical" evidence="7">
    <location>
        <begin position="245"/>
        <end position="268"/>
    </location>
</feature>
<comment type="caution">
    <text evidence="8">The sequence shown here is derived from an EMBL/GenBank/DDBJ whole genome shotgun (WGS) entry which is preliminary data.</text>
</comment>
<evidence type="ECO:0000256" key="3">
    <source>
        <dbReference type="ARBA" id="ARBA00022679"/>
    </source>
</evidence>
<evidence type="ECO:0000256" key="1">
    <source>
        <dbReference type="ARBA" id="ARBA00007150"/>
    </source>
</evidence>
<feature type="transmembrane region" description="Helical" evidence="7">
    <location>
        <begin position="315"/>
        <end position="333"/>
    </location>
</feature>
<dbReference type="RefSeq" id="WP_206586637.1">
    <property type="nucleotide sequence ID" value="NZ_JAFKCU010000002.1"/>
</dbReference>
<dbReference type="PANTHER" id="PTHR30589">
    <property type="entry name" value="PROLIPOPROTEIN DIACYLGLYCERYL TRANSFERASE"/>
    <property type="match status" value="1"/>
</dbReference>
<evidence type="ECO:0000256" key="7">
    <source>
        <dbReference type="SAM" id="Phobius"/>
    </source>
</evidence>
<dbReference type="GO" id="GO:0016740">
    <property type="term" value="F:transferase activity"/>
    <property type="evidence" value="ECO:0007669"/>
    <property type="project" value="UniProtKB-KW"/>
</dbReference>
<organism evidence="8 9">
    <name type="scientific">Algoriphagus pacificus</name>
    <dbReference type="NCBI Taxonomy" id="2811234"/>
    <lineage>
        <taxon>Bacteria</taxon>
        <taxon>Pseudomonadati</taxon>
        <taxon>Bacteroidota</taxon>
        <taxon>Cytophagia</taxon>
        <taxon>Cytophagales</taxon>
        <taxon>Cyclobacteriaceae</taxon>
        <taxon>Algoriphagus</taxon>
    </lineage>
</organism>
<feature type="transmembrane region" description="Helical" evidence="7">
    <location>
        <begin position="20"/>
        <end position="42"/>
    </location>
</feature>
<dbReference type="Pfam" id="PF01790">
    <property type="entry name" value="LGT"/>
    <property type="match status" value="1"/>
</dbReference>
<feature type="transmembrane region" description="Helical" evidence="7">
    <location>
        <begin position="288"/>
        <end position="309"/>
    </location>
</feature>